<evidence type="ECO:0000256" key="4">
    <source>
        <dbReference type="ARBA" id="ARBA00022801"/>
    </source>
</evidence>
<keyword evidence="6" id="KW-0482">Metalloprotease</keyword>
<evidence type="ECO:0000259" key="8">
    <source>
        <dbReference type="PROSITE" id="PS52035"/>
    </source>
</evidence>
<keyword evidence="5" id="KW-0862">Zinc</keyword>
<accession>A0ABN8BAW6</accession>
<dbReference type="InterPro" id="IPR000834">
    <property type="entry name" value="Peptidase_M14"/>
</dbReference>
<gene>
    <name evidence="9" type="ORF">CHILSU_LOCUS9187</name>
</gene>
<dbReference type="Gene3D" id="3.40.630.10">
    <property type="entry name" value="Zn peptidases"/>
    <property type="match status" value="1"/>
</dbReference>
<sequence length="397" mass="45402">MSSGRREEGGVCVERSLLYKIHVDNYSVIFLNGVTNEAAMPMQIIVEDYASDLFQDALRAYGVEYSHSNLEPRHKEQSPYEESLNYNSTTFWDWTTINSWISKMQQKYPLLKKQILALTYEGREVFTLSFTKNKKNPIIVIVGGEQGKDRNSVAIIIALLHELLEDNIFYELLDYLSFYFIPIMNPDGYVYSMEKSEFWAKNRRVFFPKRKCDWTLNDEDNVAIGVNMERNWYYENELNTQEDICNTVYLGHKSLSEKETHGLASFLNDHAAKLMGYINVIGYGNRLITLPYANTLQQSINHGIMGKHPPNKQSRIKAARHGRCGGMIIGMNISIEKSQYLMMALRHGEFASALNECIALAADEVFCLRSIRGLQKEALGCGSEYLRAVMESVGPGR</sequence>
<comment type="similarity">
    <text evidence="2 7">Belongs to the peptidase M14 family.</text>
</comment>
<organism evidence="9 10">
    <name type="scientific">Chilo suppressalis</name>
    <name type="common">Asiatic rice borer moth</name>
    <dbReference type="NCBI Taxonomy" id="168631"/>
    <lineage>
        <taxon>Eukaryota</taxon>
        <taxon>Metazoa</taxon>
        <taxon>Ecdysozoa</taxon>
        <taxon>Arthropoda</taxon>
        <taxon>Hexapoda</taxon>
        <taxon>Insecta</taxon>
        <taxon>Pterygota</taxon>
        <taxon>Neoptera</taxon>
        <taxon>Endopterygota</taxon>
        <taxon>Lepidoptera</taxon>
        <taxon>Glossata</taxon>
        <taxon>Ditrysia</taxon>
        <taxon>Pyraloidea</taxon>
        <taxon>Crambidae</taxon>
        <taxon>Crambinae</taxon>
        <taxon>Chilo</taxon>
    </lineage>
</organism>
<comment type="caution">
    <text evidence="7">Lacks conserved residue(s) required for the propagation of feature annotation.</text>
</comment>
<dbReference type="Pfam" id="PF00246">
    <property type="entry name" value="Peptidase_M14"/>
    <property type="match status" value="1"/>
</dbReference>
<feature type="domain" description="Peptidase M14" evidence="8">
    <location>
        <begin position="90"/>
        <end position="397"/>
    </location>
</feature>
<evidence type="ECO:0000256" key="7">
    <source>
        <dbReference type="PROSITE-ProRule" id="PRU01379"/>
    </source>
</evidence>
<dbReference type="PROSITE" id="PS52035">
    <property type="entry name" value="PEPTIDASE_M14"/>
    <property type="match status" value="1"/>
</dbReference>
<keyword evidence="4" id="KW-0378">Hydrolase</keyword>
<dbReference type="Proteomes" id="UP001153292">
    <property type="component" value="Chromosome 5"/>
</dbReference>
<evidence type="ECO:0000256" key="5">
    <source>
        <dbReference type="ARBA" id="ARBA00022833"/>
    </source>
</evidence>
<evidence type="ECO:0000256" key="2">
    <source>
        <dbReference type="ARBA" id="ARBA00005988"/>
    </source>
</evidence>
<evidence type="ECO:0000256" key="3">
    <source>
        <dbReference type="ARBA" id="ARBA00022670"/>
    </source>
</evidence>
<keyword evidence="10" id="KW-1185">Reference proteome</keyword>
<evidence type="ECO:0000256" key="1">
    <source>
        <dbReference type="ARBA" id="ARBA00001947"/>
    </source>
</evidence>
<evidence type="ECO:0000313" key="9">
    <source>
        <dbReference type="EMBL" id="CAH0405817.1"/>
    </source>
</evidence>
<evidence type="ECO:0000256" key="6">
    <source>
        <dbReference type="ARBA" id="ARBA00023049"/>
    </source>
</evidence>
<evidence type="ECO:0000313" key="10">
    <source>
        <dbReference type="Proteomes" id="UP001153292"/>
    </source>
</evidence>
<name>A0ABN8BAW6_CHISP</name>
<dbReference type="PANTHER" id="PTHR11705">
    <property type="entry name" value="PROTEASE FAMILY M14 CARBOXYPEPTIDASE A,B"/>
    <property type="match status" value="1"/>
</dbReference>
<dbReference type="SUPFAM" id="SSF53187">
    <property type="entry name" value="Zn-dependent exopeptidases"/>
    <property type="match status" value="1"/>
</dbReference>
<reference evidence="9" key="1">
    <citation type="submission" date="2021-12" db="EMBL/GenBank/DDBJ databases">
        <authorList>
            <person name="King R."/>
        </authorList>
    </citation>
    <scope>NUCLEOTIDE SEQUENCE</scope>
</reference>
<dbReference type="SMART" id="SM00631">
    <property type="entry name" value="Zn_pept"/>
    <property type="match status" value="1"/>
</dbReference>
<dbReference type="EMBL" id="OU963898">
    <property type="protein sequence ID" value="CAH0405817.1"/>
    <property type="molecule type" value="Genomic_DNA"/>
</dbReference>
<protein>
    <recommendedName>
        <fullName evidence="8">Peptidase M14 domain-containing protein</fullName>
    </recommendedName>
</protein>
<keyword evidence="3" id="KW-0645">Protease</keyword>
<proteinExistence type="inferred from homology"/>
<dbReference type="PANTHER" id="PTHR11705:SF143">
    <property type="entry name" value="SLL0236 PROTEIN"/>
    <property type="match status" value="1"/>
</dbReference>
<comment type="cofactor">
    <cofactor evidence="1">
        <name>Zn(2+)</name>
        <dbReference type="ChEBI" id="CHEBI:29105"/>
    </cofactor>
</comment>